<dbReference type="AlphaFoldDB" id="A0A9N8HJC6"/>
<dbReference type="PANTHER" id="PTHR10098">
    <property type="entry name" value="RAPSYN-RELATED"/>
    <property type="match status" value="1"/>
</dbReference>
<dbReference type="SMART" id="SM00028">
    <property type="entry name" value="TPR"/>
    <property type="match status" value="5"/>
</dbReference>
<gene>
    <name evidence="2" type="ORF">SEMRO_544_G163730.1</name>
</gene>
<evidence type="ECO:0000256" key="1">
    <source>
        <dbReference type="SAM" id="MobiDB-lite"/>
    </source>
</evidence>
<sequence length="641" mass="71890">MRQQRALPPAEDTAAPALMPASAGSSSEFDATTITEAENHQHQNAALSIMESSPWWIQELADVDPFENQMPSMFPYHISSGFSDAGLVRRLSGSTMTSNTVSIRSSSSDTTTNTTSPQLRLMQILEQHHMTTWLEQMHTRYLKDARRICRTTRHLANPKEQQGSQQQNNKEDLEDTLCQLETNLSMLQRLSVGGGGMDVQETMATIHGEIAEVALRMHNPERARQALTAQLQSNSTDPVRIAHARTTLGDLENDEGHYDAALQLCQQAQDTYQHWYGQDNIVVGRQWVRRGRTCLNMANTSTCQSNRKKTQQQELAQQALDCLQQGLDILKASSNLGPDASEVGDVLYLMGHAQLAIGSNHAALERLWECLKVCKQQERQQQQQQQQSSPFQPNNDNNKLAKLEVLKTLRAIAMVHHRNGAEELATRCYDDCERLGKEIKDADGQAELARTWLFRGHLHTRICQKDQRECARGMYQDALSVAVSLQDLTLLGETLVAMGDYCCLVGEEEQAMSYYQQVPSACQQYRYVSLIRGILHLRRAETTSAIACLEEFTLLQGAEDETCMVATLSMGVCHAAEGDKDQAKRRYKEALALYSTGHLFSNDPTSKEILQRFKARVSKRGSIGKVFGRIKKAVRMNSIEE</sequence>
<protein>
    <submittedName>
        <fullName evidence="2">Kinesin light chain</fullName>
    </submittedName>
</protein>
<proteinExistence type="predicted"/>
<dbReference type="Gene3D" id="1.25.40.10">
    <property type="entry name" value="Tetratricopeptide repeat domain"/>
    <property type="match status" value="2"/>
</dbReference>
<evidence type="ECO:0000313" key="3">
    <source>
        <dbReference type="Proteomes" id="UP001153069"/>
    </source>
</evidence>
<dbReference type="EMBL" id="CAICTM010000543">
    <property type="protein sequence ID" value="CAB9512593.1"/>
    <property type="molecule type" value="Genomic_DNA"/>
</dbReference>
<keyword evidence="3" id="KW-1185">Reference proteome</keyword>
<dbReference type="SUPFAM" id="SSF48452">
    <property type="entry name" value="TPR-like"/>
    <property type="match status" value="2"/>
</dbReference>
<evidence type="ECO:0000313" key="2">
    <source>
        <dbReference type="EMBL" id="CAB9512593.1"/>
    </source>
</evidence>
<comment type="caution">
    <text evidence="2">The sequence shown here is derived from an EMBL/GenBank/DDBJ whole genome shotgun (WGS) entry which is preliminary data.</text>
</comment>
<name>A0A9N8HJC6_9STRA</name>
<dbReference type="InterPro" id="IPR011990">
    <property type="entry name" value="TPR-like_helical_dom_sf"/>
</dbReference>
<organism evidence="2 3">
    <name type="scientific">Seminavis robusta</name>
    <dbReference type="NCBI Taxonomy" id="568900"/>
    <lineage>
        <taxon>Eukaryota</taxon>
        <taxon>Sar</taxon>
        <taxon>Stramenopiles</taxon>
        <taxon>Ochrophyta</taxon>
        <taxon>Bacillariophyta</taxon>
        <taxon>Bacillariophyceae</taxon>
        <taxon>Bacillariophycidae</taxon>
        <taxon>Naviculales</taxon>
        <taxon>Naviculaceae</taxon>
        <taxon>Seminavis</taxon>
    </lineage>
</organism>
<feature type="region of interest" description="Disordered" evidence="1">
    <location>
        <begin position="1"/>
        <end position="29"/>
    </location>
</feature>
<dbReference type="Proteomes" id="UP001153069">
    <property type="component" value="Unassembled WGS sequence"/>
</dbReference>
<dbReference type="InterPro" id="IPR019734">
    <property type="entry name" value="TPR_rpt"/>
</dbReference>
<accession>A0A9N8HJC6</accession>
<reference evidence="2" key="1">
    <citation type="submission" date="2020-06" db="EMBL/GenBank/DDBJ databases">
        <authorList>
            <consortium name="Plant Systems Biology data submission"/>
        </authorList>
    </citation>
    <scope>NUCLEOTIDE SEQUENCE</scope>
    <source>
        <strain evidence="2">D6</strain>
    </source>
</reference>